<proteinExistence type="predicted"/>
<gene>
    <name evidence="2" type="ORF">TSA1_00465</name>
</gene>
<organism evidence="2 3">
    <name type="scientific">Bradyrhizobium nitroreducens</name>
    <dbReference type="NCBI Taxonomy" id="709803"/>
    <lineage>
        <taxon>Bacteria</taxon>
        <taxon>Pseudomonadati</taxon>
        <taxon>Pseudomonadota</taxon>
        <taxon>Alphaproteobacteria</taxon>
        <taxon>Hyphomicrobiales</taxon>
        <taxon>Nitrobacteraceae</taxon>
        <taxon>Bradyrhizobium</taxon>
    </lineage>
</organism>
<dbReference type="InterPro" id="IPR016181">
    <property type="entry name" value="Acyl_CoA_acyltransferase"/>
</dbReference>
<dbReference type="EMBL" id="LFJC01000003">
    <property type="protein sequence ID" value="PIS99403.1"/>
    <property type="molecule type" value="Genomic_DNA"/>
</dbReference>
<evidence type="ECO:0000313" key="2">
    <source>
        <dbReference type="EMBL" id="PIS99403.1"/>
    </source>
</evidence>
<feature type="domain" description="BioF2-like acetyltransferase" evidence="1">
    <location>
        <begin position="184"/>
        <end position="329"/>
    </location>
</feature>
<sequence length="381" mass="41829">MTFLSVEQLDGVVSATSDIAIDFVRDWREAASRLNAGHRTAFQHGYWLDAWYQAFDDVAPLIAVISDAATGKDIAVVPMISHVRRGIRIVEFADLGVSDNNAPILAVDAALDAAAAQAISRALVAALRALPDRFDLLRLRKMPAQLGGRPNPLVSLGRIGSCSLNGNLVLMGDDYADYQASIKRMQMPRCWRVFSRHEGARFEIATNVARAHELMDVMDVQQQARMRKLGSPFVLNDETHARFYREVARQGVAEGYAVLTALVCDEGVVATALGVRHGATYYLLRISHGGDSWSSCSPGLLVAERTMAALHEEGVRRFDLSIGNQDYKRRFGAERVPLTDVSVALTWRGLPYAWRDHAAQGLRRYPAAAALAARAMGKGIR</sequence>
<accession>A0A2M6U486</accession>
<dbReference type="AlphaFoldDB" id="A0A2M6U486"/>
<protein>
    <submittedName>
        <fullName evidence="2">Cellulose biosynthesis protein CelD</fullName>
    </submittedName>
</protein>
<dbReference type="InterPro" id="IPR038740">
    <property type="entry name" value="BioF2-like_GNAT_dom"/>
</dbReference>
<dbReference type="RefSeq" id="WP_174718676.1">
    <property type="nucleotide sequence ID" value="NZ_LFJC01000003.1"/>
</dbReference>
<dbReference type="Pfam" id="PF13480">
    <property type="entry name" value="Acetyltransf_6"/>
    <property type="match status" value="1"/>
</dbReference>
<reference evidence="2 3" key="1">
    <citation type="submission" date="2015-06" db="EMBL/GenBank/DDBJ databases">
        <title>Comparative genome analysis of nirS-carrying Bradyrhizobium sp. strains.</title>
        <authorList>
            <person name="Ishii S."/>
            <person name="Jang J."/>
            <person name="Nishizawa T."/>
            <person name="Senoo K."/>
        </authorList>
    </citation>
    <scope>NUCLEOTIDE SEQUENCE [LARGE SCALE GENOMIC DNA]</scope>
    <source>
        <strain evidence="2 3">TSA1</strain>
    </source>
</reference>
<comment type="caution">
    <text evidence="2">The sequence shown here is derived from an EMBL/GenBank/DDBJ whole genome shotgun (WGS) entry which is preliminary data.</text>
</comment>
<dbReference type="Proteomes" id="UP000228930">
    <property type="component" value="Unassembled WGS sequence"/>
</dbReference>
<evidence type="ECO:0000259" key="1">
    <source>
        <dbReference type="Pfam" id="PF13480"/>
    </source>
</evidence>
<evidence type="ECO:0000313" key="3">
    <source>
        <dbReference type="Proteomes" id="UP000228930"/>
    </source>
</evidence>
<keyword evidence="3" id="KW-1185">Reference proteome</keyword>
<dbReference type="SUPFAM" id="SSF55729">
    <property type="entry name" value="Acyl-CoA N-acyltransferases (Nat)"/>
    <property type="match status" value="1"/>
</dbReference>
<name>A0A2M6U486_9BRAD</name>